<proteinExistence type="predicted"/>
<feature type="region of interest" description="Disordered" evidence="1">
    <location>
        <begin position="198"/>
        <end position="226"/>
    </location>
</feature>
<organism evidence="2 3">
    <name type="scientific">Tuber borchii</name>
    <name type="common">White truffle</name>
    <dbReference type="NCBI Taxonomy" id="42251"/>
    <lineage>
        <taxon>Eukaryota</taxon>
        <taxon>Fungi</taxon>
        <taxon>Dikarya</taxon>
        <taxon>Ascomycota</taxon>
        <taxon>Pezizomycotina</taxon>
        <taxon>Pezizomycetes</taxon>
        <taxon>Pezizales</taxon>
        <taxon>Tuberaceae</taxon>
        <taxon>Tuber</taxon>
    </lineage>
</organism>
<feature type="region of interest" description="Disordered" evidence="1">
    <location>
        <begin position="527"/>
        <end position="550"/>
    </location>
</feature>
<dbReference type="OrthoDB" id="5408783at2759"/>
<feature type="region of interest" description="Disordered" evidence="1">
    <location>
        <begin position="1"/>
        <end position="46"/>
    </location>
</feature>
<feature type="compositionally biased region" description="Acidic residues" evidence="1">
    <location>
        <begin position="410"/>
        <end position="427"/>
    </location>
</feature>
<feature type="compositionally biased region" description="Basic and acidic residues" evidence="1">
    <location>
        <begin position="25"/>
        <end position="46"/>
    </location>
</feature>
<reference evidence="2 3" key="1">
    <citation type="submission" date="2017-04" db="EMBL/GenBank/DDBJ databases">
        <title>Draft genome sequence of Tuber borchii Vittad., a whitish edible truffle.</title>
        <authorList>
            <consortium name="DOE Joint Genome Institute"/>
            <person name="Murat C."/>
            <person name="Kuo A."/>
            <person name="Barry K.W."/>
            <person name="Clum A."/>
            <person name="Dockter R.B."/>
            <person name="Fauchery L."/>
            <person name="Iotti M."/>
            <person name="Kohler A."/>
            <person name="Labutti K."/>
            <person name="Lindquist E.A."/>
            <person name="Lipzen A."/>
            <person name="Ohm R.A."/>
            <person name="Wang M."/>
            <person name="Grigoriev I.V."/>
            <person name="Zambonelli A."/>
            <person name="Martin F.M."/>
        </authorList>
    </citation>
    <scope>NUCLEOTIDE SEQUENCE [LARGE SCALE GENOMIC DNA]</scope>
    <source>
        <strain evidence="2 3">Tbo3840</strain>
    </source>
</reference>
<evidence type="ECO:0000256" key="1">
    <source>
        <dbReference type="SAM" id="MobiDB-lite"/>
    </source>
</evidence>
<sequence>MASTPSPLASPSSPADSAPQNPPDAGERTESAQETEQDKPHDRLLFDDEVKASIDAQEKMLLTMRKMCVLYYFMSESSSELSEAMIEYARVFEERARDDLTSSANQSEDNARFRCYSHASKFWSEMSTMQMAVHETLLNDYQHLNRQGARFFGLHASHDADDRLIVEYDIMLNRIEKVAGFHLPADFKVVESKVSEDAHLNPGYRKHARSKSEYSSKPRHTHPPPRACPVSGFTHEQVPHLEKPARYFGHFRHRWGELDIKASQILREASSGDERFKALFEMRDKLKISFAEKHNDALRDLETDFLTRVAVGLTNTGFDRLKDAYRKADEWASVVGLRTYANQLNLSPAKVQAKLDEPLKQNPGRPVIGSEFMNDEFQPDYQWDFNIDGSTNTTTDEIGRALSPGPLPEDLIEERAEDEDDESESDDSTSTSDDSTSPEDSEPGPNAPGHNYPRPPGGNSGSNSAGGASAGGRSNNSARGSGGRPSSANDNSFYSGSGNSYEGNRRPFEGLQASLLEQMIYELSDNELPSINSNSPSGSNCDSVGSLSTTQTSIGSIGDLFKSPKGSPSDRYTLTTGMTQPVPEVATTSVSPDTGTVEVALGKKGEKEKLSGATFGIVEISMGSKIVHGLVPGVAQAQNPFVNPFEDAPEFALLEDPDEDSVDDYKVIRPRRKHRHLRRVPRFVTLQGGKLQVFGRHNSYTGTGLKTKFPARGQPLKGYQPLNSSSSLPILTACDAVAESADLLSDSGSSGSTAFEPGNDLFYKIASGQAAGIIPQ</sequence>
<feature type="compositionally biased region" description="Polar residues" evidence="1">
    <location>
        <begin position="541"/>
        <end position="550"/>
    </location>
</feature>
<feature type="region of interest" description="Disordered" evidence="1">
    <location>
        <begin position="384"/>
        <end position="506"/>
    </location>
</feature>
<dbReference type="EMBL" id="NESQ01000003">
    <property type="protein sequence ID" value="PUU84144.1"/>
    <property type="molecule type" value="Genomic_DNA"/>
</dbReference>
<evidence type="ECO:0000313" key="3">
    <source>
        <dbReference type="Proteomes" id="UP000244722"/>
    </source>
</evidence>
<protein>
    <submittedName>
        <fullName evidence="2">Uncharacterized protein</fullName>
    </submittedName>
</protein>
<dbReference type="AlphaFoldDB" id="A0A2T7A8U1"/>
<gene>
    <name evidence="2" type="ORF">B9Z19DRAFT_1118233</name>
</gene>
<accession>A0A2T7A8U1</accession>
<comment type="caution">
    <text evidence="2">The sequence shown here is derived from an EMBL/GenBank/DDBJ whole genome shotgun (WGS) entry which is preliminary data.</text>
</comment>
<name>A0A2T7A8U1_TUBBO</name>
<feature type="compositionally biased region" description="Low complexity" evidence="1">
    <location>
        <begin position="461"/>
        <end position="489"/>
    </location>
</feature>
<keyword evidence="3" id="KW-1185">Reference proteome</keyword>
<dbReference type="Proteomes" id="UP000244722">
    <property type="component" value="Unassembled WGS sequence"/>
</dbReference>
<evidence type="ECO:0000313" key="2">
    <source>
        <dbReference type="EMBL" id="PUU84144.1"/>
    </source>
</evidence>
<feature type="compositionally biased region" description="Polar residues" evidence="1">
    <location>
        <begin position="490"/>
        <end position="502"/>
    </location>
</feature>
<feature type="compositionally biased region" description="Low complexity" evidence="1">
    <location>
        <begin position="529"/>
        <end position="540"/>
    </location>
</feature>
<feature type="compositionally biased region" description="Low complexity" evidence="1">
    <location>
        <begin position="1"/>
        <end position="19"/>
    </location>
</feature>